<accession>A0A183DKL6</accession>
<proteinExistence type="predicted"/>
<evidence type="ECO:0000313" key="1">
    <source>
        <dbReference type="WBParaSite" id="GPUH_0000926801-mRNA-1"/>
    </source>
</evidence>
<dbReference type="AlphaFoldDB" id="A0A183DKL6"/>
<organism evidence="1">
    <name type="scientific">Gongylonema pulchrum</name>
    <dbReference type="NCBI Taxonomy" id="637853"/>
    <lineage>
        <taxon>Eukaryota</taxon>
        <taxon>Metazoa</taxon>
        <taxon>Ecdysozoa</taxon>
        <taxon>Nematoda</taxon>
        <taxon>Chromadorea</taxon>
        <taxon>Rhabditida</taxon>
        <taxon>Spirurina</taxon>
        <taxon>Spiruromorpha</taxon>
        <taxon>Spiruroidea</taxon>
        <taxon>Gongylonematidae</taxon>
        <taxon>Gongylonema</taxon>
    </lineage>
</organism>
<reference evidence="1" key="1">
    <citation type="submission" date="2016-06" db="UniProtKB">
        <authorList>
            <consortium name="WormBaseParasite"/>
        </authorList>
    </citation>
    <scope>IDENTIFICATION</scope>
</reference>
<dbReference type="WBParaSite" id="GPUH_0000926801-mRNA-1">
    <property type="protein sequence ID" value="GPUH_0000926801-mRNA-1"/>
    <property type="gene ID" value="GPUH_0000926801"/>
</dbReference>
<protein>
    <submittedName>
        <fullName evidence="1">Phosphatase and actin regulator</fullName>
    </submittedName>
</protein>
<sequence length="66" mass="7814">LKTQLEKMERQEVPGYVEDEKGEKKKKPVEEEWISQPGAYTTLVQRKLVRRRLADENRRLTESEVG</sequence>
<name>A0A183DKL6_9BILA</name>